<proteinExistence type="inferred from homology"/>
<comment type="pathway">
    <text evidence="11">Amino-acid biosynthesis; L-methionine biosynthesis via de novo pathway; L-homoserine from L-aspartate: step 1/3.</text>
</comment>
<evidence type="ECO:0000256" key="9">
    <source>
        <dbReference type="ARBA" id="ARBA00047872"/>
    </source>
</evidence>
<protein>
    <recommendedName>
        <fullName evidence="10">Aspartokinase</fullName>
        <ecNumber evidence="10">2.7.2.4</ecNumber>
    </recommendedName>
</protein>
<dbReference type="CDD" id="cd04246">
    <property type="entry name" value="AAK_AK-DapG-like"/>
    <property type="match status" value="1"/>
</dbReference>
<evidence type="ECO:0000313" key="14">
    <source>
        <dbReference type="EMBL" id="MFL8936079.1"/>
    </source>
</evidence>
<comment type="similarity">
    <text evidence="3 10">Belongs to the aspartokinase family.</text>
</comment>
<dbReference type="PROSITE" id="PS00324">
    <property type="entry name" value="ASPARTOKINASE"/>
    <property type="match status" value="1"/>
</dbReference>
<dbReference type="InterPro" id="IPR001341">
    <property type="entry name" value="Asp_kinase"/>
</dbReference>
<comment type="pathway">
    <text evidence="11">Amino-acid biosynthesis; L-threonine biosynthesis; L-threonine from L-aspartate: step 1/5.</text>
</comment>
<evidence type="ECO:0000256" key="3">
    <source>
        <dbReference type="ARBA" id="ARBA00010122"/>
    </source>
</evidence>
<evidence type="ECO:0000256" key="6">
    <source>
        <dbReference type="ARBA" id="ARBA00022777"/>
    </source>
</evidence>
<comment type="pathway">
    <text evidence="2 11">Amino-acid biosynthesis; L-lysine biosynthesis via DAP pathway; (S)-tetrahydrodipicolinate from L-aspartate: step 1/4.</text>
</comment>
<sequence>MSIIVQKFGGTSVDSASAIKRAASRVIEEKNLGHDVVVVVSAMGDTTDTLTRLAYEVTSNPQKREMDMLLSTGEQVTIALLAMALQEKGVDSISFTGGQAGIQTDSIHGNAKFKSIDPDPILRELADGKVVVVAGFQGVTEAGAISTLGRGGSDTTAAALAARLGAERCDIYTDVDGVYTSDPRYIKKAAKISSLTYDDMLNLAARGAGVLHPRSVKHAKEHGVPMTVRSSLTNERGTYINRTSKRSDRYPVIGIVFQDERASITLNGEDRDRGHDRQSVIRSILAARHIECDFYKNQQVTTLLIPHCDLKESLELISKKEGPIAFERLTTDCDLAKVAVIGSNIRTRPVIQGKTAQMLTRAQIDFQFIDDAPGSVTVVVKQPDMHRAAEILHTGFGLDVPEMRKIAAIH</sequence>
<dbReference type="SUPFAM" id="SSF53633">
    <property type="entry name" value="Carbamate kinase-like"/>
    <property type="match status" value="1"/>
</dbReference>
<evidence type="ECO:0000256" key="2">
    <source>
        <dbReference type="ARBA" id="ARBA00004766"/>
    </source>
</evidence>
<dbReference type="Pfam" id="PF00696">
    <property type="entry name" value="AA_kinase"/>
    <property type="match status" value="1"/>
</dbReference>
<dbReference type="SUPFAM" id="SSF55021">
    <property type="entry name" value="ACT-like"/>
    <property type="match status" value="1"/>
</dbReference>
<reference evidence="14 15" key="1">
    <citation type="submission" date="2024-12" db="EMBL/GenBank/DDBJ databases">
        <authorList>
            <person name="Li X."/>
            <person name="Zhang D."/>
        </authorList>
    </citation>
    <scope>NUCLEOTIDE SEQUENCE [LARGE SCALE GENOMIC DNA]</scope>
    <source>
        <strain evidence="14 15">JCM19602</strain>
    </source>
</reference>
<dbReference type="RefSeq" id="WP_411159083.1">
    <property type="nucleotide sequence ID" value="NZ_JBJOSA010000003.1"/>
</dbReference>
<dbReference type="NCBIfam" id="TIGR00657">
    <property type="entry name" value="asp_kinases"/>
    <property type="match status" value="1"/>
</dbReference>
<dbReference type="Pfam" id="PF22468">
    <property type="entry name" value="ACT_9"/>
    <property type="match status" value="1"/>
</dbReference>
<keyword evidence="6 10" id="KW-0418">Kinase</keyword>
<evidence type="ECO:0000259" key="13">
    <source>
        <dbReference type="Pfam" id="PF22468"/>
    </source>
</evidence>
<evidence type="ECO:0000256" key="7">
    <source>
        <dbReference type="ARBA" id="ARBA00022840"/>
    </source>
</evidence>
<evidence type="ECO:0000256" key="11">
    <source>
        <dbReference type="RuleBase" id="RU004249"/>
    </source>
</evidence>
<evidence type="ECO:0000256" key="5">
    <source>
        <dbReference type="ARBA" id="ARBA00022741"/>
    </source>
</evidence>
<dbReference type="PANTHER" id="PTHR21499">
    <property type="entry name" value="ASPARTATE KINASE"/>
    <property type="match status" value="1"/>
</dbReference>
<evidence type="ECO:0000259" key="12">
    <source>
        <dbReference type="Pfam" id="PF00696"/>
    </source>
</evidence>
<gene>
    <name evidence="14" type="ORF">ACKA06_04685</name>
</gene>
<dbReference type="GO" id="GO:0004072">
    <property type="term" value="F:aspartate kinase activity"/>
    <property type="evidence" value="ECO:0007669"/>
    <property type="project" value="UniProtKB-EC"/>
</dbReference>
<evidence type="ECO:0000313" key="15">
    <source>
        <dbReference type="Proteomes" id="UP001628668"/>
    </source>
</evidence>
<dbReference type="InterPro" id="IPR045865">
    <property type="entry name" value="ACT-like_dom_sf"/>
</dbReference>
<dbReference type="EC" id="2.7.2.4" evidence="10"/>
<accession>A0ABW8VL10</accession>
<dbReference type="PANTHER" id="PTHR21499:SF68">
    <property type="entry name" value="ASPARTOKINASE 2"/>
    <property type="match status" value="1"/>
</dbReference>
<dbReference type="InterPro" id="IPR005260">
    <property type="entry name" value="Asp_kin_monofn"/>
</dbReference>
<keyword evidence="5" id="KW-0547">Nucleotide-binding</keyword>
<comment type="caution">
    <text evidence="14">The sequence shown here is derived from an EMBL/GenBank/DDBJ whole genome shotgun (WGS) entry which is preliminary data.</text>
</comment>
<keyword evidence="15" id="KW-1185">Reference proteome</keyword>
<feature type="domain" description="Aspartate/glutamate/uridylate kinase" evidence="12">
    <location>
        <begin position="3"/>
        <end position="229"/>
    </location>
</feature>
<dbReference type="Proteomes" id="UP001628668">
    <property type="component" value="Unassembled WGS sequence"/>
</dbReference>
<dbReference type="NCBIfam" id="NF005154">
    <property type="entry name" value="PRK06635.1-2"/>
    <property type="match status" value="1"/>
</dbReference>
<evidence type="ECO:0000256" key="10">
    <source>
        <dbReference type="RuleBase" id="RU003448"/>
    </source>
</evidence>
<evidence type="ECO:0000256" key="4">
    <source>
        <dbReference type="ARBA" id="ARBA00022679"/>
    </source>
</evidence>
<evidence type="ECO:0000256" key="1">
    <source>
        <dbReference type="ARBA" id="ARBA00003121"/>
    </source>
</evidence>
<comment type="catalytic activity">
    <reaction evidence="9 10">
        <text>L-aspartate + ATP = 4-phospho-L-aspartate + ADP</text>
        <dbReference type="Rhea" id="RHEA:23776"/>
        <dbReference type="ChEBI" id="CHEBI:29991"/>
        <dbReference type="ChEBI" id="CHEBI:30616"/>
        <dbReference type="ChEBI" id="CHEBI:57535"/>
        <dbReference type="ChEBI" id="CHEBI:456216"/>
        <dbReference type="EC" id="2.7.2.4"/>
    </reaction>
</comment>
<keyword evidence="4 10" id="KW-0808">Transferase</keyword>
<keyword evidence="7" id="KW-0067">ATP-binding</keyword>
<dbReference type="InterPro" id="IPR018042">
    <property type="entry name" value="Aspartate_kinase_CS"/>
</dbReference>
<dbReference type="Gene3D" id="3.30.2130.10">
    <property type="entry name" value="VC0802-like"/>
    <property type="match status" value="1"/>
</dbReference>
<keyword evidence="8" id="KW-0220">Diaminopimelate biosynthesis</keyword>
<evidence type="ECO:0000256" key="8">
    <source>
        <dbReference type="ARBA" id="ARBA00022915"/>
    </source>
</evidence>
<dbReference type="EMBL" id="JBJOSA010000003">
    <property type="protein sequence ID" value="MFL8936079.1"/>
    <property type="molecule type" value="Genomic_DNA"/>
</dbReference>
<dbReference type="NCBIfam" id="NF005155">
    <property type="entry name" value="PRK06635.1-4"/>
    <property type="match status" value="1"/>
</dbReference>
<dbReference type="InterPro" id="IPR001048">
    <property type="entry name" value="Asp/Glu/Uridylate_kinase"/>
</dbReference>
<keyword evidence="11" id="KW-0028">Amino-acid biosynthesis</keyword>
<feature type="domain" description="Aspartokinase ACT" evidence="13">
    <location>
        <begin position="338"/>
        <end position="396"/>
    </location>
</feature>
<dbReference type="PIRSF" id="PIRSF000726">
    <property type="entry name" value="Asp_kin"/>
    <property type="match status" value="1"/>
</dbReference>
<dbReference type="InterPro" id="IPR036393">
    <property type="entry name" value="AceGlu_kinase-like_sf"/>
</dbReference>
<dbReference type="InterPro" id="IPR054352">
    <property type="entry name" value="ACT_Aspartokinase"/>
</dbReference>
<organism evidence="14 15">
    <name type="scientific">Rossellomorea oryzaecorticis</name>
    <dbReference type="NCBI Taxonomy" id="1396505"/>
    <lineage>
        <taxon>Bacteria</taxon>
        <taxon>Bacillati</taxon>
        <taxon>Bacillota</taxon>
        <taxon>Bacilli</taxon>
        <taxon>Bacillales</taxon>
        <taxon>Bacillaceae</taxon>
        <taxon>Rossellomorea</taxon>
    </lineage>
</organism>
<comment type="function">
    <text evidence="1">Catalyzes the phosphorylation of the beta-carboxyl group of aspartic acid with ATP to yield 4-phospho-L-aspartate, which is involved in the branched biosynthetic pathway leading to the biosynthesis of amino acids threonine, isoleucine and methionine.</text>
</comment>
<name>A0ABW8VL10_9BACI</name>
<dbReference type="Gene3D" id="3.40.1160.10">
    <property type="entry name" value="Acetylglutamate kinase-like"/>
    <property type="match status" value="1"/>
</dbReference>